<gene>
    <name evidence="2" type="ORF">EVAR_19523_1</name>
</gene>
<evidence type="ECO:0000313" key="2">
    <source>
        <dbReference type="EMBL" id="GBP25043.1"/>
    </source>
</evidence>
<accession>A0A4C1UEY1</accession>
<protein>
    <submittedName>
        <fullName evidence="2">Uncharacterized protein</fullName>
    </submittedName>
</protein>
<reference evidence="2 3" key="1">
    <citation type="journal article" date="2019" name="Commun. Biol.">
        <title>The bagworm genome reveals a unique fibroin gene that provides high tensile strength.</title>
        <authorList>
            <person name="Kono N."/>
            <person name="Nakamura H."/>
            <person name="Ohtoshi R."/>
            <person name="Tomita M."/>
            <person name="Numata K."/>
            <person name="Arakawa K."/>
        </authorList>
    </citation>
    <scope>NUCLEOTIDE SEQUENCE [LARGE SCALE GENOMIC DNA]</scope>
</reference>
<dbReference type="AlphaFoldDB" id="A0A4C1UEY1"/>
<proteinExistence type="predicted"/>
<comment type="caution">
    <text evidence="2">The sequence shown here is derived from an EMBL/GenBank/DDBJ whole genome shotgun (WGS) entry which is preliminary data.</text>
</comment>
<name>A0A4C1UEY1_EUMVA</name>
<feature type="region of interest" description="Disordered" evidence="1">
    <location>
        <begin position="43"/>
        <end position="82"/>
    </location>
</feature>
<sequence>MDLECIGHRCLAAPLRVGPYNRKSDVEVFATVHFASLWQSLSVGGGSASRGRPTNHDPRPPRPPHAPHSGARRRRRPPACAAPGISMYPCRIPSGNEHPKVRMLGTLSPLRRRRVGCASPTTATHRCDEKACRQFVSWRPSRAASSGWWSPLENHSPSAAIGSTHNLACPVPVLLIYSVRFVGSSCSSTDSLVLDSSRRETLSVAGVIARGVTLVFNAPANNLDATLDNTRKSGYLLSELANVKYRGKSKHWISIKLLCRMACLHC</sequence>
<keyword evidence="3" id="KW-1185">Reference proteome</keyword>
<dbReference type="Proteomes" id="UP000299102">
    <property type="component" value="Unassembled WGS sequence"/>
</dbReference>
<organism evidence="2 3">
    <name type="scientific">Eumeta variegata</name>
    <name type="common">Bagworm moth</name>
    <name type="synonym">Eumeta japonica</name>
    <dbReference type="NCBI Taxonomy" id="151549"/>
    <lineage>
        <taxon>Eukaryota</taxon>
        <taxon>Metazoa</taxon>
        <taxon>Ecdysozoa</taxon>
        <taxon>Arthropoda</taxon>
        <taxon>Hexapoda</taxon>
        <taxon>Insecta</taxon>
        <taxon>Pterygota</taxon>
        <taxon>Neoptera</taxon>
        <taxon>Endopterygota</taxon>
        <taxon>Lepidoptera</taxon>
        <taxon>Glossata</taxon>
        <taxon>Ditrysia</taxon>
        <taxon>Tineoidea</taxon>
        <taxon>Psychidae</taxon>
        <taxon>Oiketicinae</taxon>
        <taxon>Eumeta</taxon>
    </lineage>
</organism>
<evidence type="ECO:0000313" key="3">
    <source>
        <dbReference type="Proteomes" id="UP000299102"/>
    </source>
</evidence>
<evidence type="ECO:0000256" key="1">
    <source>
        <dbReference type="SAM" id="MobiDB-lite"/>
    </source>
</evidence>
<dbReference type="EMBL" id="BGZK01000169">
    <property type="protein sequence ID" value="GBP25043.1"/>
    <property type="molecule type" value="Genomic_DNA"/>
</dbReference>